<feature type="domain" description="GST N-terminal" evidence="1">
    <location>
        <begin position="10"/>
        <end position="92"/>
    </location>
</feature>
<dbReference type="InterPro" id="IPR036249">
    <property type="entry name" value="Thioredoxin-like_sf"/>
</dbReference>
<dbReference type="RefSeq" id="WP_102843395.1">
    <property type="nucleotide sequence ID" value="NZ_PDZR01000008.1"/>
</dbReference>
<dbReference type="PANTHER" id="PTHR45374">
    <property type="entry name" value="GLUTATHIONE S-TRANSFERASE TCHQD"/>
    <property type="match status" value="1"/>
</dbReference>
<dbReference type="SUPFAM" id="SSF47616">
    <property type="entry name" value="GST C-terminal domain-like"/>
    <property type="match status" value="1"/>
</dbReference>
<dbReference type="PANTHER" id="PTHR45374:SF1">
    <property type="entry name" value="GLUTATHIONE S-TRANSFERASE TCHQD"/>
    <property type="match status" value="1"/>
</dbReference>
<dbReference type="SUPFAM" id="SSF52833">
    <property type="entry name" value="Thioredoxin-like"/>
    <property type="match status" value="1"/>
</dbReference>
<dbReference type="Proteomes" id="UP000236286">
    <property type="component" value="Unassembled WGS sequence"/>
</dbReference>
<dbReference type="Pfam" id="PF13409">
    <property type="entry name" value="GST_N_2"/>
    <property type="match status" value="1"/>
</dbReference>
<dbReference type="InterPro" id="IPR036282">
    <property type="entry name" value="Glutathione-S-Trfase_C_sf"/>
</dbReference>
<gene>
    <name evidence="2" type="ORF">CR492_08865</name>
</gene>
<evidence type="ECO:0000259" key="1">
    <source>
        <dbReference type="PROSITE" id="PS50404"/>
    </source>
</evidence>
<dbReference type="AlphaFoldDB" id="A0A2J7THJ1"/>
<evidence type="ECO:0000313" key="2">
    <source>
        <dbReference type="EMBL" id="PNG26227.1"/>
    </source>
</evidence>
<dbReference type="CDD" id="cd00570">
    <property type="entry name" value="GST_N_family"/>
    <property type="match status" value="1"/>
</dbReference>
<accession>A0A2J7THJ1</accession>
<proteinExistence type="predicted"/>
<name>A0A2J7THJ1_METSI</name>
<dbReference type="PROSITE" id="PS50404">
    <property type="entry name" value="GST_NTER"/>
    <property type="match status" value="1"/>
</dbReference>
<dbReference type="EMBL" id="PDZR01000008">
    <property type="protein sequence ID" value="PNG26227.1"/>
    <property type="molecule type" value="Genomic_DNA"/>
</dbReference>
<dbReference type="Gene3D" id="3.40.30.10">
    <property type="entry name" value="Glutaredoxin"/>
    <property type="match status" value="1"/>
</dbReference>
<dbReference type="OrthoDB" id="508035at2"/>
<dbReference type="InterPro" id="IPR044617">
    <property type="entry name" value="TCHQD"/>
</dbReference>
<dbReference type="GO" id="GO:0004364">
    <property type="term" value="F:glutathione transferase activity"/>
    <property type="evidence" value="ECO:0007669"/>
    <property type="project" value="InterPro"/>
</dbReference>
<dbReference type="Gene3D" id="1.20.1050.10">
    <property type="match status" value="1"/>
</dbReference>
<sequence>MSEASETGGAKPRLYHAPPSYYSMIARLALAEGGVPYERVFVDIHFRLSQEQPDYVRLNPNMTVPTLVLADRVLDQSRDIAEYAFGVNEATVGAEAKAWLDLHYALPIEELTFGLFLARSRLARIMVPKVLARVHRHLLKHAAETPDLAAVYRARAEVFAKRLRIFDPAAAGPLAERRRAQAIDILERMERALSDGRATLTPPAYGVADTILTVFLARVAFVGLGAEISGRPALERYWRAMQARPSFAVADIWTRAHILRMLKGILFDRA</sequence>
<reference evidence="2 3" key="1">
    <citation type="submission" date="2017-10" db="EMBL/GenBank/DDBJ databases">
        <title>Genome announcement of Methylocella silvestris TVC from permafrost.</title>
        <authorList>
            <person name="Wang J."/>
            <person name="Geng K."/>
            <person name="Ul-Haque F."/>
            <person name="Crombie A.T."/>
            <person name="Street L.E."/>
            <person name="Wookey P.A."/>
            <person name="Murrell J.C."/>
            <person name="Pratscher J."/>
        </authorList>
    </citation>
    <scope>NUCLEOTIDE SEQUENCE [LARGE SCALE GENOMIC DNA]</scope>
    <source>
        <strain evidence="2 3">TVC</strain>
    </source>
</reference>
<evidence type="ECO:0000313" key="3">
    <source>
        <dbReference type="Proteomes" id="UP000236286"/>
    </source>
</evidence>
<comment type="caution">
    <text evidence="2">The sequence shown here is derived from an EMBL/GenBank/DDBJ whole genome shotgun (WGS) entry which is preliminary data.</text>
</comment>
<dbReference type="InterPro" id="IPR004045">
    <property type="entry name" value="Glutathione_S-Trfase_N"/>
</dbReference>
<protein>
    <recommendedName>
        <fullName evidence="1">GST N-terminal domain-containing protein</fullName>
    </recommendedName>
</protein>
<organism evidence="2 3">
    <name type="scientific">Methylocella silvestris</name>
    <dbReference type="NCBI Taxonomy" id="199596"/>
    <lineage>
        <taxon>Bacteria</taxon>
        <taxon>Pseudomonadati</taxon>
        <taxon>Pseudomonadota</taxon>
        <taxon>Alphaproteobacteria</taxon>
        <taxon>Hyphomicrobiales</taxon>
        <taxon>Beijerinckiaceae</taxon>
        <taxon>Methylocella</taxon>
    </lineage>
</organism>